<dbReference type="PANTHER" id="PTHR47505">
    <property type="entry name" value="DNA UTILIZATION PROTEIN YHGH"/>
    <property type="match status" value="1"/>
</dbReference>
<reference evidence="4 5" key="1">
    <citation type="submission" date="2019-07" db="EMBL/GenBank/DDBJ databases">
        <title>Aquicoccus porphyridii gen. nov., sp. nov., isolated from a small marine red alga, Porphyridium marinum.</title>
        <authorList>
            <person name="Liu L."/>
        </authorList>
    </citation>
    <scope>NUCLEOTIDE SEQUENCE [LARGE SCALE GENOMIC DNA]</scope>
    <source>
        <strain evidence="4 5">L1 8-17</strain>
    </source>
</reference>
<dbReference type="AlphaFoldDB" id="A0A5A9Z529"/>
<dbReference type="EMBL" id="VINQ01000014">
    <property type="protein sequence ID" value="KAA0912297.1"/>
    <property type="molecule type" value="Genomic_DNA"/>
</dbReference>
<keyword evidence="5" id="KW-1185">Reference proteome</keyword>
<protein>
    <submittedName>
        <fullName evidence="4">ComF family protein</fullName>
    </submittedName>
</protein>
<name>A0A5A9Z529_9RHOB</name>
<dbReference type="RefSeq" id="WP_111364303.1">
    <property type="nucleotide sequence ID" value="NZ_VINQ01000014.1"/>
</dbReference>
<dbReference type="Proteomes" id="UP000325291">
    <property type="component" value="Unassembled WGS sequence"/>
</dbReference>
<dbReference type="PANTHER" id="PTHR47505:SF1">
    <property type="entry name" value="DNA UTILIZATION PROTEIN YHGH"/>
    <property type="match status" value="1"/>
</dbReference>
<gene>
    <name evidence="4" type="ORF">FLO80_15860</name>
</gene>
<evidence type="ECO:0000313" key="5">
    <source>
        <dbReference type="Proteomes" id="UP000325291"/>
    </source>
</evidence>
<accession>A0A5A9Z529</accession>
<comment type="caution">
    <text evidence="4">The sequence shown here is derived from an EMBL/GenBank/DDBJ whole genome shotgun (WGS) entry which is preliminary data.</text>
</comment>
<proteinExistence type="inferred from homology"/>
<evidence type="ECO:0000259" key="3">
    <source>
        <dbReference type="Pfam" id="PF18912"/>
    </source>
</evidence>
<dbReference type="Pfam" id="PF00156">
    <property type="entry name" value="Pribosyltran"/>
    <property type="match status" value="1"/>
</dbReference>
<dbReference type="Gene3D" id="3.40.50.2020">
    <property type="match status" value="1"/>
</dbReference>
<organism evidence="4 5">
    <name type="scientific">Aquicoccus porphyridii</name>
    <dbReference type="NCBI Taxonomy" id="1852029"/>
    <lineage>
        <taxon>Bacteria</taxon>
        <taxon>Pseudomonadati</taxon>
        <taxon>Pseudomonadota</taxon>
        <taxon>Alphaproteobacteria</taxon>
        <taxon>Rhodobacterales</taxon>
        <taxon>Paracoccaceae</taxon>
        <taxon>Aquicoccus</taxon>
    </lineage>
</organism>
<evidence type="ECO:0000256" key="1">
    <source>
        <dbReference type="ARBA" id="ARBA00008007"/>
    </source>
</evidence>
<dbReference type="InterPro" id="IPR044005">
    <property type="entry name" value="DZR_2"/>
</dbReference>
<feature type="domain" description="Phosphoribosyltransferase" evidence="2">
    <location>
        <begin position="186"/>
        <end position="241"/>
    </location>
</feature>
<dbReference type="InterPro" id="IPR051910">
    <property type="entry name" value="ComF/GntX_DNA_util-trans"/>
</dbReference>
<sequence length="246" mass="27404">MKNRGVRVKIQTMLQILYPPRCINCGDMVESDFGLCGKCWRNTPFIEGLCCDLCGTPLPGQSSETEFCDDCLTRPRPWIRGRAAFCYNDIGRKLVLALKHGDHQEIARPAGLWLTRAARPILHHQMIIAPIPLHWTRMIKRRFNQSALLAQELAKNTGHPCCPDLLVRHIRTKSLEGQGHEARFETVTGAISPHPKRRHHMIDRSVLLVDDVMTSGATMAAAAEACLAAGASDVFSLVLARVAKHD</sequence>
<evidence type="ECO:0000259" key="2">
    <source>
        <dbReference type="Pfam" id="PF00156"/>
    </source>
</evidence>
<dbReference type="InterPro" id="IPR000836">
    <property type="entry name" value="PRTase_dom"/>
</dbReference>
<dbReference type="Pfam" id="PF18912">
    <property type="entry name" value="DZR_2"/>
    <property type="match status" value="1"/>
</dbReference>
<evidence type="ECO:0000313" key="4">
    <source>
        <dbReference type="EMBL" id="KAA0912297.1"/>
    </source>
</evidence>
<dbReference type="SUPFAM" id="SSF53271">
    <property type="entry name" value="PRTase-like"/>
    <property type="match status" value="1"/>
</dbReference>
<dbReference type="InterPro" id="IPR029057">
    <property type="entry name" value="PRTase-like"/>
</dbReference>
<comment type="similarity">
    <text evidence="1">Belongs to the ComF/GntX family.</text>
</comment>
<feature type="domain" description="Double zinc ribbon" evidence="3">
    <location>
        <begin position="14"/>
        <end position="72"/>
    </location>
</feature>